<evidence type="ECO:0000313" key="2">
    <source>
        <dbReference type="Proteomes" id="UP001515500"/>
    </source>
</evidence>
<keyword evidence="2" id="KW-1185">Reference proteome</keyword>
<dbReference type="PANTHER" id="PTHR48258">
    <property type="entry name" value="DUF4218 DOMAIN-CONTAINING PROTEIN-RELATED"/>
    <property type="match status" value="1"/>
</dbReference>
<reference evidence="3" key="1">
    <citation type="submission" date="2025-08" db="UniProtKB">
        <authorList>
            <consortium name="RefSeq"/>
        </authorList>
    </citation>
    <scope>IDENTIFICATION</scope>
</reference>
<evidence type="ECO:0000259" key="1">
    <source>
        <dbReference type="Pfam" id="PF13960"/>
    </source>
</evidence>
<dbReference type="InterPro" id="IPR025452">
    <property type="entry name" value="DUF4218"/>
</dbReference>
<dbReference type="GeneID" id="120254262"/>
<proteinExistence type="predicted"/>
<dbReference type="Pfam" id="PF13960">
    <property type="entry name" value="DUF4218"/>
    <property type="match status" value="1"/>
</dbReference>
<dbReference type="RefSeq" id="XP_039118328.1">
    <property type="nucleotide sequence ID" value="XM_039262394.1"/>
</dbReference>
<dbReference type="Proteomes" id="UP001515500">
    <property type="component" value="Unplaced"/>
</dbReference>
<evidence type="ECO:0000313" key="3">
    <source>
        <dbReference type="RefSeq" id="XP_039118328.1"/>
    </source>
</evidence>
<accession>A0AB40ATM7</accession>
<dbReference type="PANTHER" id="PTHR48258:SF3">
    <property type="entry name" value="FK506-BINDING PROTEIN 4-LIKE ISOFORM X1"/>
    <property type="match status" value="1"/>
</dbReference>
<organism evidence="2 3">
    <name type="scientific">Dioscorea cayennensis subsp. rotundata</name>
    <name type="common">White Guinea yam</name>
    <name type="synonym">Dioscorea rotundata</name>
    <dbReference type="NCBI Taxonomy" id="55577"/>
    <lineage>
        <taxon>Eukaryota</taxon>
        <taxon>Viridiplantae</taxon>
        <taxon>Streptophyta</taxon>
        <taxon>Embryophyta</taxon>
        <taxon>Tracheophyta</taxon>
        <taxon>Spermatophyta</taxon>
        <taxon>Magnoliopsida</taxon>
        <taxon>Liliopsida</taxon>
        <taxon>Dioscoreales</taxon>
        <taxon>Dioscoreaceae</taxon>
        <taxon>Dioscorea</taxon>
    </lineage>
</organism>
<sequence length="210" mass="24168">MNVKGKSKDNAKARKDVGILCDHKEIGIPSNSTSQTIPKALYTLTKEQRKVICEWLQNLRFLDGYASSLGKCVDMNALKITCMKSHDCHVFMQRIIPIAFREMLPSFIWNPLTELSILFQTICSAMLDIDKLMELEKKVAVILCNLEKIFPPSFFDSMEHLIVHLPYEARIGGPVQYRWMYPFERFLYDLKKTLKSKAHVEGSICKAYIA</sequence>
<dbReference type="AlphaFoldDB" id="A0AB40ATM7"/>
<protein>
    <submittedName>
        <fullName evidence="3">Uncharacterized protein LOC120254262</fullName>
    </submittedName>
</protein>
<name>A0AB40ATM7_DIOCR</name>
<feature type="domain" description="DUF4218" evidence="1">
    <location>
        <begin position="122"/>
        <end position="210"/>
    </location>
</feature>
<gene>
    <name evidence="3" type="primary">LOC120254262</name>
</gene>